<organism evidence="2 3">
    <name type="scientific">Urochloa decumbens</name>
    <dbReference type="NCBI Taxonomy" id="240449"/>
    <lineage>
        <taxon>Eukaryota</taxon>
        <taxon>Viridiplantae</taxon>
        <taxon>Streptophyta</taxon>
        <taxon>Embryophyta</taxon>
        <taxon>Tracheophyta</taxon>
        <taxon>Spermatophyta</taxon>
        <taxon>Magnoliopsida</taxon>
        <taxon>Liliopsida</taxon>
        <taxon>Poales</taxon>
        <taxon>Poaceae</taxon>
        <taxon>PACMAD clade</taxon>
        <taxon>Panicoideae</taxon>
        <taxon>Panicodae</taxon>
        <taxon>Paniceae</taxon>
        <taxon>Melinidinae</taxon>
        <taxon>Urochloa</taxon>
    </lineage>
</organism>
<dbReference type="SUPFAM" id="SSF50965">
    <property type="entry name" value="Galactose oxidase, central domain"/>
    <property type="match status" value="1"/>
</dbReference>
<dbReference type="PANTHER" id="PTHR33085">
    <property type="entry name" value="OS12G0113100 PROTEIN-RELATED"/>
    <property type="match status" value="1"/>
</dbReference>
<dbReference type="EMBL" id="OZ075117">
    <property type="protein sequence ID" value="CAL5078582.1"/>
    <property type="molecule type" value="Genomic_DNA"/>
</dbReference>
<accession>A0ABC9FMJ3</accession>
<dbReference type="InterPro" id="IPR011043">
    <property type="entry name" value="Gal_Oxase/kelch_b-propeller"/>
</dbReference>
<protein>
    <submittedName>
        <fullName evidence="2">Uncharacterized protein</fullName>
    </submittedName>
</protein>
<proteinExistence type="predicted"/>
<reference evidence="3" key="1">
    <citation type="submission" date="2024-06" db="EMBL/GenBank/DDBJ databases">
        <authorList>
            <person name="Ryan C."/>
        </authorList>
    </citation>
    <scope>NUCLEOTIDE SEQUENCE [LARGE SCALE GENOMIC DNA]</scope>
</reference>
<sequence length="411" mass="46087">MIRRRFVNLVAEDYSTGARSLHRLDAAKHIFYPSTARAEAAHAKEEDNSNGAAVPKPTSIRRLRPLPPPSLRFPAGCSVNWRPPLQEDDKFMMPLYEDTFRRLDNDKLVLLSHHSSEGKILHASGDDGWTVLYDAGSGSATTMPSIGRPLGSGSTFISVAGVGEEEGSLYVMTDHYGQHSFQVLDFNQCPPLKWEPLPLPPFKLSYTYIRSFTTVDGGDTICMSTTSKGTYCFNTASHEWSKAGDWVLPFHGRAEYIPELGTWIGLHSYMRDHQLCACSNLAAAIAEHRGSPTLQHKWKYLTLPPYESGDIVLKGRLLRGFCLRRLRHWSSSTADLLNFGGGRFCIATVVRDERTVSFSGESETMIDAAFVVLNDVEVVRDGDDEQEGGLRMVKHKSRRYMFTNHKIQWVL</sequence>
<gene>
    <name evidence="2" type="ORF">URODEC1_LOCUS107200</name>
</gene>
<dbReference type="InterPro" id="IPR012871">
    <property type="entry name" value="DUF1668_ORYSA"/>
</dbReference>
<evidence type="ECO:0000256" key="1">
    <source>
        <dbReference type="SAM" id="MobiDB-lite"/>
    </source>
</evidence>
<keyword evidence="3" id="KW-1185">Reference proteome</keyword>
<reference evidence="2 3" key="2">
    <citation type="submission" date="2024-10" db="EMBL/GenBank/DDBJ databases">
        <authorList>
            <person name="Ryan C."/>
        </authorList>
    </citation>
    <scope>NUCLEOTIDE SEQUENCE [LARGE SCALE GENOMIC DNA]</scope>
</reference>
<feature type="region of interest" description="Disordered" evidence="1">
    <location>
        <begin position="41"/>
        <end position="67"/>
    </location>
</feature>
<dbReference type="Pfam" id="PF07893">
    <property type="entry name" value="DUF1668"/>
    <property type="match status" value="1"/>
</dbReference>
<name>A0ABC9FMJ3_9POAL</name>
<evidence type="ECO:0000313" key="3">
    <source>
        <dbReference type="Proteomes" id="UP001497457"/>
    </source>
</evidence>
<dbReference type="Proteomes" id="UP001497457">
    <property type="component" value="Chromosome 7b"/>
</dbReference>
<dbReference type="PANTHER" id="PTHR33085:SF102">
    <property type="entry name" value="DUF1618 DOMAIN-CONTAINING PROTEIN"/>
    <property type="match status" value="1"/>
</dbReference>
<evidence type="ECO:0000313" key="2">
    <source>
        <dbReference type="EMBL" id="CAL5078582.1"/>
    </source>
</evidence>
<dbReference type="AlphaFoldDB" id="A0ABC9FMJ3"/>